<dbReference type="GO" id="GO:0006865">
    <property type="term" value="P:amino acid transport"/>
    <property type="evidence" value="ECO:0007669"/>
    <property type="project" value="UniProtKB-KW"/>
</dbReference>
<feature type="transmembrane region" description="Helical" evidence="8">
    <location>
        <begin position="155"/>
        <end position="179"/>
    </location>
</feature>
<comment type="caution">
    <text evidence="10">The sequence shown here is derived from an EMBL/GenBank/DDBJ whole genome shotgun (WGS) entry which is preliminary data.</text>
</comment>
<evidence type="ECO:0000256" key="6">
    <source>
        <dbReference type="ARBA" id="ARBA00022989"/>
    </source>
</evidence>
<organism evidence="10 11">
    <name type="scientific">Faecalispora sporosphaeroides</name>
    <dbReference type="NCBI Taxonomy" id="1549"/>
    <lineage>
        <taxon>Bacteria</taxon>
        <taxon>Bacillati</taxon>
        <taxon>Bacillota</taxon>
        <taxon>Clostridia</taxon>
        <taxon>Eubacteriales</taxon>
        <taxon>Oscillospiraceae</taxon>
        <taxon>Faecalispora</taxon>
    </lineage>
</organism>
<dbReference type="Gene3D" id="1.10.3720.10">
    <property type="entry name" value="MetI-like"/>
    <property type="match status" value="1"/>
</dbReference>
<sequence>MLSGTVILEDMRFILSVVPFTLGTALIVLIFGILLGFVVAAVRIRQIPVAKQIARVFMDYTRGIPLVIHLYLAYFILPMAIDGICRALGIEQSVKVSPLAVLVVAYAFYISVGQSENIRGAFYSIDPGQWDAAYASGMTGLQALLRIIVPQGVTVVVPVFFNTFLGVIKGLSLAFTIGVADILSQAKLASAQNAHYLEAYIAAALIYWALCGLLDVVFSRIELAFKKW</sequence>
<dbReference type="InterPro" id="IPR010065">
    <property type="entry name" value="AA_ABC_transptr_permease_3TM"/>
</dbReference>
<feature type="transmembrane region" description="Helical" evidence="8">
    <location>
        <begin position="20"/>
        <end position="42"/>
    </location>
</feature>
<dbReference type="Proteomes" id="UP000754750">
    <property type="component" value="Unassembled WGS sequence"/>
</dbReference>
<evidence type="ECO:0000256" key="4">
    <source>
        <dbReference type="ARBA" id="ARBA00022692"/>
    </source>
</evidence>
<dbReference type="SUPFAM" id="SSF161098">
    <property type="entry name" value="MetI-like"/>
    <property type="match status" value="1"/>
</dbReference>
<evidence type="ECO:0000259" key="9">
    <source>
        <dbReference type="PROSITE" id="PS50928"/>
    </source>
</evidence>
<comment type="similarity">
    <text evidence="8">Belongs to the binding-protein-dependent transport system permease family.</text>
</comment>
<keyword evidence="3" id="KW-1003">Cell membrane</keyword>
<reference evidence="10" key="1">
    <citation type="submission" date="2019-04" db="EMBL/GenBank/DDBJ databases">
        <title>Evolution of Biomass-Degrading Anaerobic Consortia Revealed by Metagenomics.</title>
        <authorList>
            <person name="Peng X."/>
        </authorList>
    </citation>
    <scope>NUCLEOTIDE SEQUENCE</scope>
    <source>
        <strain evidence="10">SIG551</strain>
    </source>
</reference>
<keyword evidence="6 8" id="KW-1133">Transmembrane helix</keyword>
<name>A0A928KQX2_9FIRM</name>
<dbReference type="GO" id="GO:0022857">
    <property type="term" value="F:transmembrane transporter activity"/>
    <property type="evidence" value="ECO:0007669"/>
    <property type="project" value="InterPro"/>
</dbReference>
<gene>
    <name evidence="10" type="ORF">E7512_05835</name>
</gene>
<keyword evidence="2 8" id="KW-0813">Transport</keyword>
<evidence type="ECO:0000256" key="5">
    <source>
        <dbReference type="ARBA" id="ARBA00022970"/>
    </source>
</evidence>
<dbReference type="EMBL" id="SVNY01000002">
    <property type="protein sequence ID" value="MBE6833092.1"/>
    <property type="molecule type" value="Genomic_DNA"/>
</dbReference>
<feature type="transmembrane region" description="Helical" evidence="8">
    <location>
        <begin position="199"/>
        <end position="218"/>
    </location>
</feature>
<dbReference type="NCBIfam" id="TIGR01726">
    <property type="entry name" value="HEQRo_perm_3TM"/>
    <property type="match status" value="1"/>
</dbReference>
<protein>
    <submittedName>
        <fullName evidence="10">Amino acid ABC transporter permease</fullName>
    </submittedName>
</protein>
<keyword evidence="5" id="KW-0029">Amino-acid transport</keyword>
<dbReference type="PROSITE" id="PS50928">
    <property type="entry name" value="ABC_TM1"/>
    <property type="match status" value="1"/>
</dbReference>
<evidence type="ECO:0000256" key="2">
    <source>
        <dbReference type="ARBA" id="ARBA00022448"/>
    </source>
</evidence>
<dbReference type="GO" id="GO:0043190">
    <property type="term" value="C:ATP-binding cassette (ABC) transporter complex"/>
    <property type="evidence" value="ECO:0007669"/>
    <property type="project" value="InterPro"/>
</dbReference>
<accession>A0A928KQX2</accession>
<dbReference type="PANTHER" id="PTHR30614:SF0">
    <property type="entry name" value="L-CYSTINE TRANSPORT SYSTEM PERMEASE PROTEIN TCYL"/>
    <property type="match status" value="1"/>
</dbReference>
<evidence type="ECO:0000256" key="8">
    <source>
        <dbReference type="RuleBase" id="RU363032"/>
    </source>
</evidence>
<dbReference type="Pfam" id="PF00528">
    <property type="entry name" value="BPD_transp_1"/>
    <property type="match status" value="1"/>
</dbReference>
<comment type="subcellular location">
    <subcellularLocation>
        <location evidence="1 8">Cell membrane</location>
        <topology evidence="1 8">Multi-pass membrane protein</topology>
    </subcellularLocation>
</comment>
<evidence type="ECO:0000256" key="1">
    <source>
        <dbReference type="ARBA" id="ARBA00004651"/>
    </source>
</evidence>
<evidence type="ECO:0000256" key="7">
    <source>
        <dbReference type="ARBA" id="ARBA00023136"/>
    </source>
</evidence>
<keyword evidence="4 8" id="KW-0812">Transmembrane</keyword>
<evidence type="ECO:0000313" key="11">
    <source>
        <dbReference type="Proteomes" id="UP000754750"/>
    </source>
</evidence>
<dbReference type="AlphaFoldDB" id="A0A928KQX2"/>
<proteinExistence type="inferred from homology"/>
<dbReference type="CDD" id="cd06261">
    <property type="entry name" value="TM_PBP2"/>
    <property type="match status" value="1"/>
</dbReference>
<keyword evidence="7 8" id="KW-0472">Membrane</keyword>
<feature type="domain" description="ABC transmembrane type-1" evidence="9">
    <location>
        <begin position="18"/>
        <end position="218"/>
    </location>
</feature>
<dbReference type="InterPro" id="IPR000515">
    <property type="entry name" value="MetI-like"/>
</dbReference>
<evidence type="ECO:0000313" key="10">
    <source>
        <dbReference type="EMBL" id="MBE6833092.1"/>
    </source>
</evidence>
<dbReference type="RefSeq" id="WP_020071907.1">
    <property type="nucleotide sequence ID" value="NZ_SVNY01000002.1"/>
</dbReference>
<feature type="transmembrane region" description="Helical" evidence="8">
    <location>
        <begin position="93"/>
        <end position="112"/>
    </location>
</feature>
<feature type="transmembrane region" description="Helical" evidence="8">
    <location>
        <begin position="63"/>
        <end position="81"/>
    </location>
</feature>
<evidence type="ECO:0000256" key="3">
    <source>
        <dbReference type="ARBA" id="ARBA00022475"/>
    </source>
</evidence>
<dbReference type="InterPro" id="IPR043429">
    <property type="entry name" value="ArtM/GltK/GlnP/TcyL/YhdX-like"/>
</dbReference>
<dbReference type="InterPro" id="IPR035906">
    <property type="entry name" value="MetI-like_sf"/>
</dbReference>
<dbReference type="PANTHER" id="PTHR30614">
    <property type="entry name" value="MEMBRANE COMPONENT OF AMINO ACID ABC TRANSPORTER"/>
    <property type="match status" value="1"/>
</dbReference>